<evidence type="ECO:0000313" key="1">
    <source>
        <dbReference type="EMBL" id="TRM60929.1"/>
    </source>
</evidence>
<organism evidence="1 2">
    <name type="scientific">Schizophyllum amplum</name>
    <dbReference type="NCBI Taxonomy" id="97359"/>
    <lineage>
        <taxon>Eukaryota</taxon>
        <taxon>Fungi</taxon>
        <taxon>Dikarya</taxon>
        <taxon>Basidiomycota</taxon>
        <taxon>Agaricomycotina</taxon>
        <taxon>Agaricomycetes</taxon>
        <taxon>Agaricomycetidae</taxon>
        <taxon>Agaricales</taxon>
        <taxon>Schizophyllaceae</taxon>
        <taxon>Schizophyllum</taxon>
    </lineage>
</organism>
<name>A0A550C813_9AGAR</name>
<evidence type="ECO:0000313" key="2">
    <source>
        <dbReference type="Proteomes" id="UP000320762"/>
    </source>
</evidence>
<gene>
    <name evidence="1" type="ORF">BD626DRAFT_95193</name>
</gene>
<accession>A0A550C813</accession>
<reference evidence="1 2" key="1">
    <citation type="journal article" date="2019" name="New Phytol.">
        <title>Comparative genomics reveals unique wood-decay strategies and fruiting body development in the Schizophyllaceae.</title>
        <authorList>
            <person name="Almasi E."/>
            <person name="Sahu N."/>
            <person name="Krizsan K."/>
            <person name="Balint B."/>
            <person name="Kovacs G.M."/>
            <person name="Kiss B."/>
            <person name="Cseklye J."/>
            <person name="Drula E."/>
            <person name="Henrissat B."/>
            <person name="Nagy I."/>
            <person name="Chovatia M."/>
            <person name="Adam C."/>
            <person name="LaButti K."/>
            <person name="Lipzen A."/>
            <person name="Riley R."/>
            <person name="Grigoriev I.V."/>
            <person name="Nagy L.G."/>
        </authorList>
    </citation>
    <scope>NUCLEOTIDE SEQUENCE [LARGE SCALE GENOMIC DNA]</scope>
    <source>
        <strain evidence="1 2">NL-1724</strain>
    </source>
</reference>
<dbReference type="AlphaFoldDB" id="A0A550C813"/>
<proteinExistence type="predicted"/>
<dbReference type="EMBL" id="VDMD01000019">
    <property type="protein sequence ID" value="TRM60929.1"/>
    <property type="molecule type" value="Genomic_DNA"/>
</dbReference>
<sequence length="270" mass="29361">MRGELGDARRARRCETSPRMRGQFDAARRLDEARAARIDARPVRRMRERAPPERGGTSHGRAGALRGRGGAFRAAGEAHFARPGGHTSAAGGTHFARPGGHTSRGLGNASYVVQDAQSSCVLFARRELYALAESIARMGDEHCAYELHPPRIERRPPRIGRMGVEHRTTSIRLRSSDGVGGGCSLRLTVRVGELVVHVDELTILVGEFTILVDEFTILVDEFTILVDVFTIHVHQYMSVSGFLSSSRALALVSSSFVRSGVSTGWQASAC</sequence>
<keyword evidence="2" id="KW-1185">Reference proteome</keyword>
<dbReference type="Proteomes" id="UP000320762">
    <property type="component" value="Unassembled WGS sequence"/>
</dbReference>
<comment type="caution">
    <text evidence="1">The sequence shown here is derived from an EMBL/GenBank/DDBJ whole genome shotgun (WGS) entry which is preliminary data.</text>
</comment>
<protein>
    <submittedName>
        <fullName evidence="1">Uncharacterized protein</fullName>
    </submittedName>
</protein>